<dbReference type="Proteomes" id="UP000064967">
    <property type="component" value="Chromosome"/>
</dbReference>
<feature type="transmembrane region" description="Helical" evidence="1">
    <location>
        <begin position="230"/>
        <end position="251"/>
    </location>
</feature>
<feature type="transmembrane region" description="Helical" evidence="1">
    <location>
        <begin position="30"/>
        <end position="48"/>
    </location>
</feature>
<feature type="transmembrane region" description="Helical" evidence="1">
    <location>
        <begin position="323"/>
        <end position="341"/>
    </location>
</feature>
<feature type="domain" description="CAAX prenyl protease 2/Lysostaphin resistance protein A-like" evidence="2">
    <location>
        <begin position="290"/>
        <end position="377"/>
    </location>
</feature>
<keyword evidence="4" id="KW-1185">Reference proteome</keyword>
<feature type="transmembrane region" description="Helical" evidence="1">
    <location>
        <begin position="113"/>
        <end position="133"/>
    </location>
</feature>
<dbReference type="STRING" id="1391654.AKJ09_03927"/>
<evidence type="ECO:0000259" key="2">
    <source>
        <dbReference type="Pfam" id="PF02517"/>
    </source>
</evidence>
<accession>A0A0K1PUQ8</accession>
<feature type="transmembrane region" description="Helical" evidence="1">
    <location>
        <begin position="192"/>
        <end position="210"/>
    </location>
</feature>
<name>A0A0K1PUQ8_9BACT</name>
<keyword evidence="1" id="KW-0812">Transmembrane</keyword>
<reference evidence="3 4" key="1">
    <citation type="submission" date="2015-08" db="EMBL/GenBank/DDBJ databases">
        <authorList>
            <person name="Babu N.S."/>
            <person name="Beckwith C.J."/>
            <person name="Beseler K.G."/>
            <person name="Brison A."/>
            <person name="Carone J.V."/>
            <person name="Caskin T.P."/>
            <person name="Diamond M."/>
            <person name="Durham M.E."/>
            <person name="Foxe J.M."/>
            <person name="Go M."/>
            <person name="Henderson B.A."/>
            <person name="Jones I.B."/>
            <person name="McGettigan J.A."/>
            <person name="Micheletti S.J."/>
            <person name="Nasrallah M.E."/>
            <person name="Ortiz D."/>
            <person name="Piller C.R."/>
            <person name="Privatt S.R."/>
            <person name="Schneider S.L."/>
            <person name="Sharp S."/>
            <person name="Smith T.C."/>
            <person name="Stanton J.D."/>
            <person name="Ullery H.E."/>
            <person name="Wilson R.J."/>
            <person name="Serrano M.G."/>
            <person name="Buck G."/>
            <person name="Lee V."/>
            <person name="Wang Y."/>
            <person name="Carvalho R."/>
            <person name="Voegtly L."/>
            <person name="Shi R."/>
            <person name="Duckworth R."/>
            <person name="Johnson A."/>
            <person name="Loviza R."/>
            <person name="Walstead R."/>
            <person name="Shah Z."/>
            <person name="Kiflezghi M."/>
            <person name="Wade K."/>
            <person name="Ball S.L."/>
            <person name="Bradley K.W."/>
            <person name="Asai D.J."/>
            <person name="Bowman C.A."/>
            <person name="Russell D.A."/>
            <person name="Pope W.H."/>
            <person name="Jacobs-Sera D."/>
            <person name="Hendrix R.W."/>
            <person name="Hatfull G.F."/>
        </authorList>
    </citation>
    <scope>NUCLEOTIDE SEQUENCE [LARGE SCALE GENOMIC DNA]</scope>
    <source>
        <strain evidence="3 4">DSM 27648</strain>
    </source>
</reference>
<dbReference type="InterPro" id="IPR003675">
    <property type="entry name" value="Rce1/LyrA-like_dom"/>
</dbReference>
<dbReference type="AlphaFoldDB" id="A0A0K1PUQ8"/>
<organism evidence="3 4">
    <name type="scientific">Labilithrix luteola</name>
    <dbReference type="NCBI Taxonomy" id="1391654"/>
    <lineage>
        <taxon>Bacteria</taxon>
        <taxon>Pseudomonadati</taxon>
        <taxon>Myxococcota</taxon>
        <taxon>Polyangia</taxon>
        <taxon>Polyangiales</taxon>
        <taxon>Labilitrichaceae</taxon>
        <taxon>Labilithrix</taxon>
    </lineage>
</organism>
<feature type="transmembrane region" description="Helical" evidence="1">
    <location>
        <begin position="348"/>
        <end position="374"/>
    </location>
</feature>
<dbReference type="GO" id="GO:0004175">
    <property type="term" value="F:endopeptidase activity"/>
    <property type="evidence" value="ECO:0007669"/>
    <property type="project" value="UniProtKB-ARBA"/>
</dbReference>
<feature type="transmembrane region" description="Helical" evidence="1">
    <location>
        <begin position="167"/>
        <end position="185"/>
    </location>
</feature>
<dbReference type="EMBL" id="CP012333">
    <property type="protein sequence ID" value="AKU97263.1"/>
    <property type="molecule type" value="Genomic_DNA"/>
</dbReference>
<evidence type="ECO:0000256" key="1">
    <source>
        <dbReference type="SAM" id="Phobius"/>
    </source>
</evidence>
<keyword evidence="1" id="KW-1133">Transmembrane helix</keyword>
<dbReference type="Pfam" id="PF02517">
    <property type="entry name" value="Rce1-like"/>
    <property type="match status" value="1"/>
</dbReference>
<evidence type="ECO:0000313" key="4">
    <source>
        <dbReference type="Proteomes" id="UP000064967"/>
    </source>
</evidence>
<keyword evidence="1" id="KW-0472">Membrane</keyword>
<feature type="transmembrane region" description="Helical" evidence="1">
    <location>
        <begin position="84"/>
        <end position="101"/>
    </location>
</feature>
<gene>
    <name evidence="3" type="ORF">AKJ09_03927</name>
</gene>
<dbReference type="GO" id="GO:0080120">
    <property type="term" value="P:CAAX-box protein maturation"/>
    <property type="evidence" value="ECO:0007669"/>
    <property type="project" value="UniProtKB-ARBA"/>
</dbReference>
<proteinExistence type="predicted"/>
<sequence>MPVALERDASLRDTFAAALAIPSLRAWNRVRWLVALVAAIPLVLLLELDRELVLKHAIGSGRALVDVLLASYVVFELTRRTPRFPGVAAAALVAVGMRWLLVVGRLCWRGVHWTVWLGLGCALIATTAILAFAPSRERTALELLGKLGISRSEAYAVTRPSEPPPRLLGGAIIAASLLPLFLYALRHAGAGLFVQSIGLLAYGVIVPIFVRRSSGEAPEREGKLAPAKTLFAVALGLVFTAAMLQGSRLFIDAGTQIAQCAGKLDDAARQLSLREAAEVARRIADARATTMLGAMTVAVVPLAEERVYRGLLMDALVRKYGKSYGLFASAAAFGIAHLGVYEVALWQTLLLGIGFGLAYAEGGIVASFAVHALWNLLQLA</sequence>
<evidence type="ECO:0000313" key="3">
    <source>
        <dbReference type="EMBL" id="AKU97263.1"/>
    </source>
</evidence>
<dbReference type="KEGG" id="llu:AKJ09_03927"/>
<protein>
    <recommendedName>
        <fullName evidence="2">CAAX prenyl protease 2/Lysostaphin resistance protein A-like domain-containing protein</fullName>
    </recommendedName>
</protein>